<dbReference type="InterPro" id="IPR015424">
    <property type="entry name" value="PyrdxlP-dep_Trfase"/>
</dbReference>
<dbReference type="Gene3D" id="3.90.1150.10">
    <property type="entry name" value="Aspartate Aminotransferase, domain 1"/>
    <property type="match status" value="1"/>
</dbReference>
<dbReference type="PANTHER" id="PTHR21152">
    <property type="entry name" value="AMINOTRANSFERASE CLASS V"/>
    <property type="match status" value="1"/>
</dbReference>
<dbReference type="InterPro" id="IPR015421">
    <property type="entry name" value="PyrdxlP-dep_Trfase_major"/>
</dbReference>
<comment type="cofactor">
    <cofactor evidence="1 7 9">
        <name>pyridoxal 5'-phosphate</name>
        <dbReference type="ChEBI" id="CHEBI:597326"/>
    </cofactor>
</comment>
<comment type="similarity">
    <text evidence="2 8">Belongs to the class-V pyridoxal-phosphate-dependent aminotransferase family.</text>
</comment>
<dbReference type="GO" id="GO:0004760">
    <property type="term" value="F:L-serine-pyruvate transaminase activity"/>
    <property type="evidence" value="ECO:0007669"/>
    <property type="project" value="TreeGrafter"/>
</dbReference>
<keyword evidence="12" id="KW-1185">Reference proteome</keyword>
<dbReference type="InterPro" id="IPR000192">
    <property type="entry name" value="Aminotrans_V_dom"/>
</dbReference>
<evidence type="ECO:0000313" key="12">
    <source>
        <dbReference type="Proteomes" id="UP000324646"/>
    </source>
</evidence>
<keyword evidence="5 7" id="KW-0663">Pyridoxal phosphate</keyword>
<evidence type="ECO:0000313" key="11">
    <source>
        <dbReference type="EMBL" id="QEK13450.1"/>
    </source>
</evidence>
<feature type="domain" description="Aminotransferase class V" evidence="10">
    <location>
        <begin position="30"/>
        <end position="321"/>
    </location>
</feature>
<dbReference type="SUPFAM" id="SSF53383">
    <property type="entry name" value="PLP-dependent transferases"/>
    <property type="match status" value="1"/>
</dbReference>
<name>A0A5C0SGY3_CRATE</name>
<dbReference type="InterPro" id="IPR015422">
    <property type="entry name" value="PyrdxlP-dep_Trfase_small"/>
</dbReference>
<protein>
    <submittedName>
        <fullName evidence="11">Alanine--glyoxylate aminotransferase family protein</fullName>
    </submittedName>
</protein>
<proteinExistence type="inferred from homology"/>
<dbReference type="Pfam" id="PF00266">
    <property type="entry name" value="Aminotran_5"/>
    <property type="match status" value="1"/>
</dbReference>
<evidence type="ECO:0000256" key="2">
    <source>
        <dbReference type="ARBA" id="ARBA00009236"/>
    </source>
</evidence>
<dbReference type="InterPro" id="IPR020578">
    <property type="entry name" value="Aminotrans_V_PyrdxlP_BS"/>
</dbReference>
<sequence>MQQPLIMTPGPTYIHEEVRNALSQSITNPDLDPKFYTFYKETCETIQELFNTKNEVLILSGEAILGLEAACASLIEPGDKVLCIDNGIFGNGFGDFAKMYGAEVVYFQSDYRSAVDVEKLEEFLKDQHDFKIATLVHCETPSGITNPINLICPMLKKYNIITVVDSVSAIGGEPLETDKWQIDILLGGTQKCLSAPPGLTLLSISQYAWDKILNRKIPIAGFYCNLSQWKNWYEEKWFPYTQPISDIYGLKAALDRLLREESYLERHKKIAEAVRKSLVYAGLALYPLDGFSNTVTTINIPKGVTYQQIFDTMLKEHKVMIAGAFGFLKNKVIRIGHMGENCYEEKLYITLKALDKVLRKFDIHLKGELHKLFVSFL</sequence>
<evidence type="ECO:0000256" key="5">
    <source>
        <dbReference type="ARBA" id="ARBA00022898"/>
    </source>
</evidence>
<evidence type="ECO:0000256" key="8">
    <source>
        <dbReference type="RuleBase" id="RU004075"/>
    </source>
</evidence>
<reference evidence="11 12" key="1">
    <citation type="submission" date="2019-07" db="EMBL/GenBank/DDBJ databases">
        <title>Complete genome of Crassaminicella thermophila SY095.</title>
        <authorList>
            <person name="Li X."/>
        </authorList>
    </citation>
    <scope>NUCLEOTIDE SEQUENCE [LARGE SCALE GENOMIC DNA]</scope>
    <source>
        <strain evidence="11 12">SY095</strain>
    </source>
</reference>
<dbReference type="PROSITE" id="PS00595">
    <property type="entry name" value="AA_TRANSFER_CLASS_5"/>
    <property type="match status" value="1"/>
</dbReference>
<evidence type="ECO:0000256" key="6">
    <source>
        <dbReference type="PIRSR" id="PIRSR000524-1"/>
    </source>
</evidence>
<gene>
    <name evidence="11" type="ORF">FQB35_14920</name>
</gene>
<dbReference type="AlphaFoldDB" id="A0A5C0SGY3"/>
<dbReference type="OrthoDB" id="389074at2"/>
<organism evidence="11 12">
    <name type="scientific">Crassaminicella thermophila</name>
    <dbReference type="NCBI Taxonomy" id="2599308"/>
    <lineage>
        <taxon>Bacteria</taxon>
        <taxon>Bacillati</taxon>
        <taxon>Bacillota</taxon>
        <taxon>Clostridia</taxon>
        <taxon>Eubacteriales</taxon>
        <taxon>Clostridiaceae</taxon>
        <taxon>Crassaminicella</taxon>
    </lineage>
</organism>
<evidence type="ECO:0000256" key="7">
    <source>
        <dbReference type="PIRSR" id="PIRSR000524-50"/>
    </source>
</evidence>
<evidence type="ECO:0000256" key="4">
    <source>
        <dbReference type="ARBA" id="ARBA00022679"/>
    </source>
</evidence>
<dbReference type="EMBL" id="CP042243">
    <property type="protein sequence ID" value="QEK13450.1"/>
    <property type="molecule type" value="Genomic_DNA"/>
</dbReference>
<evidence type="ECO:0000256" key="9">
    <source>
        <dbReference type="RuleBase" id="RU004504"/>
    </source>
</evidence>
<evidence type="ECO:0000259" key="10">
    <source>
        <dbReference type="Pfam" id="PF00266"/>
    </source>
</evidence>
<keyword evidence="3 11" id="KW-0032">Aminotransferase</keyword>
<dbReference type="Proteomes" id="UP000324646">
    <property type="component" value="Chromosome"/>
</dbReference>
<evidence type="ECO:0000256" key="1">
    <source>
        <dbReference type="ARBA" id="ARBA00001933"/>
    </source>
</evidence>
<dbReference type="Gene3D" id="3.40.640.10">
    <property type="entry name" value="Type I PLP-dependent aspartate aminotransferase-like (Major domain)"/>
    <property type="match status" value="1"/>
</dbReference>
<dbReference type="PIRSF" id="PIRSF000524">
    <property type="entry name" value="SPT"/>
    <property type="match status" value="1"/>
</dbReference>
<dbReference type="PANTHER" id="PTHR21152:SF24">
    <property type="entry name" value="ALANINE--GLYOXYLATE AMINOTRANSFERASE 1"/>
    <property type="match status" value="1"/>
</dbReference>
<dbReference type="InterPro" id="IPR024169">
    <property type="entry name" value="SP_NH2Trfase/AEP_transaminase"/>
</dbReference>
<feature type="modified residue" description="N6-(pyridoxal phosphate)lysine" evidence="7">
    <location>
        <position position="191"/>
    </location>
</feature>
<dbReference type="GO" id="GO:0019265">
    <property type="term" value="P:glycine biosynthetic process, by transamination of glyoxylate"/>
    <property type="evidence" value="ECO:0007669"/>
    <property type="project" value="TreeGrafter"/>
</dbReference>
<dbReference type="GO" id="GO:0008453">
    <property type="term" value="F:alanine-glyoxylate transaminase activity"/>
    <property type="evidence" value="ECO:0007669"/>
    <property type="project" value="TreeGrafter"/>
</dbReference>
<evidence type="ECO:0000256" key="3">
    <source>
        <dbReference type="ARBA" id="ARBA00022576"/>
    </source>
</evidence>
<accession>A0A5C0SGY3</accession>
<dbReference type="FunFam" id="3.40.640.10:FF:000172">
    <property type="entry name" value="Pyridoxal phosphate-dependent aminotransferase"/>
    <property type="match status" value="1"/>
</dbReference>
<keyword evidence="4 11" id="KW-0808">Transferase</keyword>
<feature type="binding site" evidence="6">
    <location>
        <position position="334"/>
    </location>
    <ligand>
        <name>substrate</name>
    </ligand>
</feature>
<dbReference type="KEGG" id="crs:FQB35_14920"/>
<dbReference type="RefSeq" id="WP_148810622.1">
    <property type="nucleotide sequence ID" value="NZ_CP042243.1"/>
</dbReference>